<evidence type="ECO:0000256" key="4">
    <source>
        <dbReference type="NCBIfam" id="TIGR00652"/>
    </source>
</evidence>
<dbReference type="GO" id="GO:0008837">
    <property type="term" value="F:diaminopimelate epimerase activity"/>
    <property type="evidence" value="ECO:0007669"/>
    <property type="project" value="UniProtKB-UniRule"/>
</dbReference>
<comment type="subunit">
    <text evidence="3">Homodimer.</text>
</comment>
<comment type="pathway">
    <text evidence="3">Amino-acid biosynthesis; L-lysine biosynthesis via DAP pathway; DL-2,6-diaminopimelate from LL-2,6-diaminopimelate: step 1/1.</text>
</comment>
<feature type="active site" description="Proton donor" evidence="3">
    <location>
        <position position="73"/>
    </location>
</feature>
<accession>A0A4Q1D990</accession>
<dbReference type="GO" id="GO:0005829">
    <property type="term" value="C:cytosol"/>
    <property type="evidence" value="ECO:0007669"/>
    <property type="project" value="TreeGrafter"/>
</dbReference>
<dbReference type="RefSeq" id="WP_129001688.1">
    <property type="nucleotide sequence ID" value="NZ_SDHZ01000001.1"/>
</dbReference>
<keyword evidence="6" id="KW-1185">Reference proteome</keyword>
<dbReference type="HAMAP" id="MF_00197">
    <property type="entry name" value="DAP_epimerase"/>
    <property type="match status" value="1"/>
</dbReference>
<evidence type="ECO:0000313" key="6">
    <source>
        <dbReference type="Proteomes" id="UP000290545"/>
    </source>
</evidence>
<dbReference type="Gene3D" id="3.10.310.10">
    <property type="entry name" value="Diaminopimelate Epimerase, Chain A, domain 1"/>
    <property type="match status" value="2"/>
</dbReference>
<feature type="site" description="Could be important to modulate the pK values of the two catalytic cysteine residues" evidence="3">
    <location>
        <position position="138"/>
    </location>
</feature>
<dbReference type="EMBL" id="SDHZ01000001">
    <property type="protein sequence ID" value="RXK85937.1"/>
    <property type="molecule type" value="Genomic_DNA"/>
</dbReference>
<feature type="binding site" evidence="3">
    <location>
        <begin position="198"/>
        <end position="199"/>
    </location>
    <ligand>
        <name>substrate</name>
    </ligand>
</feature>
<dbReference type="EC" id="5.1.1.7" evidence="3 4"/>
<organism evidence="5 6">
    <name type="scientific">Filimonas effusa</name>
    <dbReference type="NCBI Taxonomy" id="2508721"/>
    <lineage>
        <taxon>Bacteria</taxon>
        <taxon>Pseudomonadati</taxon>
        <taxon>Bacteroidota</taxon>
        <taxon>Chitinophagia</taxon>
        <taxon>Chitinophagales</taxon>
        <taxon>Chitinophagaceae</taxon>
        <taxon>Filimonas</taxon>
    </lineage>
</organism>
<comment type="catalytic activity">
    <reaction evidence="3">
        <text>(2S,6S)-2,6-diaminopimelate = meso-2,6-diaminopimelate</text>
        <dbReference type="Rhea" id="RHEA:15393"/>
        <dbReference type="ChEBI" id="CHEBI:57609"/>
        <dbReference type="ChEBI" id="CHEBI:57791"/>
        <dbReference type="EC" id="5.1.1.7"/>
    </reaction>
</comment>
<feature type="binding site" evidence="3">
    <location>
        <begin position="187"/>
        <end position="188"/>
    </location>
    <ligand>
        <name>substrate</name>
    </ligand>
</feature>
<protein>
    <recommendedName>
        <fullName evidence="3 4">Diaminopimelate epimerase</fullName>
        <shortName evidence="3">DAP epimerase</shortName>
        <ecNumber evidence="3 4">5.1.1.7</ecNumber>
    </recommendedName>
    <alternativeName>
        <fullName evidence="3">PLP-independent amino acid racemase</fullName>
    </alternativeName>
</protein>
<dbReference type="Pfam" id="PF01678">
    <property type="entry name" value="DAP_epimerase"/>
    <property type="match status" value="2"/>
</dbReference>
<dbReference type="AlphaFoldDB" id="A0A4Q1D990"/>
<evidence type="ECO:0000256" key="3">
    <source>
        <dbReference type="HAMAP-Rule" id="MF_00197"/>
    </source>
</evidence>
<feature type="binding site" evidence="3">
    <location>
        <position position="170"/>
    </location>
    <ligand>
        <name>substrate</name>
    </ligand>
</feature>
<evidence type="ECO:0000313" key="5">
    <source>
        <dbReference type="EMBL" id="RXK85937.1"/>
    </source>
</evidence>
<keyword evidence="2 3" id="KW-0413">Isomerase</keyword>
<dbReference type="SUPFAM" id="SSF54506">
    <property type="entry name" value="Diaminopimelate epimerase-like"/>
    <property type="match status" value="2"/>
</dbReference>
<reference evidence="5 6" key="1">
    <citation type="submission" date="2019-01" db="EMBL/GenBank/DDBJ databases">
        <title>Filimonas sp. strain TTM-71.</title>
        <authorList>
            <person name="Chen W.-M."/>
        </authorList>
    </citation>
    <scope>NUCLEOTIDE SEQUENCE [LARGE SCALE GENOMIC DNA]</scope>
    <source>
        <strain evidence="5 6">TTM-71</strain>
    </source>
</reference>
<gene>
    <name evidence="3" type="primary">dapF</name>
    <name evidence="5" type="ORF">ESB13_03755</name>
</gene>
<keyword evidence="3" id="KW-0028">Amino-acid biosynthesis</keyword>
<keyword evidence="3" id="KW-0457">Lysine biosynthesis</keyword>
<dbReference type="PANTHER" id="PTHR31689">
    <property type="entry name" value="DIAMINOPIMELATE EPIMERASE, CHLOROPLASTIC"/>
    <property type="match status" value="1"/>
</dbReference>
<keyword evidence="3" id="KW-0963">Cytoplasm</keyword>
<proteinExistence type="inferred from homology"/>
<dbReference type="Proteomes" id="UP000290545">
    <property type="component" value="Unassembled WGS sequence"/>
</dbReference>
<evidence type="ECO:0000256" key="2">
    <source>
        <dbReference type="ARBA" id="ARBA00023235"/>
    </source>
</evidence>
<feature type="binding site" evidence="3">
    <location>
        <position position="13"/>
    </location>
    <ligand>
        <name>substrate</name>
    </ligand>
</feature>
<comment type="subcellular location">
    <subcellularLocation>
        <location evidence="3">Cytoplasm</location>
    </subcellularLocation>
</comment>
<dbReference type="OrthoDB" id="9805408at2"/>
<dbReference type="NCBIfam" id="TIGR00652">
    <property type="entry name" value="DapF"/>
    <property type="match status" value="1"/>
</dbReference>
<feature type="site" description="Could be important to modulate the pK values of the two catalytic cysteine residues" evidence="3">
    <location>
        <position position="187"/>
    </location>
</feature>
<feature type="binding site" evidence="3">
    <location>
        <position position="64"/>
    </location>
    <ligand>
        <name>substrate</name>
    </ligand>
</feature>
<dbReference type="UniPathway" id="UPA00034">
    <property type="reaction ID" value="UER00025"/>
</dbReference>
<dbReference type="PANTHER" id="PTHR31689:SF0">
    <property type="entry name" value="DIAMINOPIMELATE EPIMERASE"/>
    <property type="match status" value="1"/>
</dbReference>
<comment type="caution">
    <text evidence="3">Lacks conserved residue(s) required for the propagation of feature annotation.</text>
</comment>
<sequence length="259" mass="29347">MDIHFFKYQGTGNDFIIIDNRDGKVHFSTEQVKHMCDRRFGIGADGLMLLNTREGYDFEMKYYNADGRESTMCGNGGRCLVKFAHHRGISRNKYHFIAIDGPHDATIEDNRWVHLKMKDVDGLQHNYTDTILNTGSPHYVKPVSDIRHYDVVGEGKAIRYNETYAQEGINVNFVEEQAKGIYVRTYERGVEDETLSCGTGVTASALVFAHNENGFNRVEIQTPGGRLAVEFEKKGEAQFENIWLCGPANFVFSGTINID</sequence>
<dbReference type="InterPro" id="IPR001653">
    <property type="entry name" value="DAP_epimerase_DapF"/>
</dbReference>
<feature type="binding site" evidence="3">
    <location>
        <begin position="74"/>
        <end position="75"/>
    </location>
    <ligand>
        <name>substrate</name>
    </ligand>
</feature>
<comment type="function">
    <text evidence="3">Catalyzes the stereoinversion of LL-2,6-diaminopimelate (L,L-DAP) to meso-diaminopimelate (meso-DAP), a precursor of L-lysine and an essential component of the bacterial peptidoglycan.</text>
</comment>
<dbReference type="GO" id="GO:0009089">
    <property type="term" value="P:lysine biosynthetic process via diaminopimelate"/>
    <property type="evidence" value="ECO:0007669"/>
    <property type="project" value="UniProtKB-UniRule"/>
</dbReference>
<feature type="active site" description="Proton acceptor" evidence="3">
    <location>
        <position position="197"/>
    </location>
</feature>
<comment type="caution">
    <text evidence="5">The sequence shown here is derived from an EMBL/GenBank/DDBJ whole genome shotgun (WGS) entry which is preliminary data.</text>
</comment>
<name>A0A4Q1D990_9BACT</name>
<evidence type="ECO:0000256" key="1">
    <source>
        <dbReference type="ARBA" id="ARBA00010219"/>
    </source>
</evidence>
<comment type="similarity">
    <text evidence="1 3">Belongs to the diaminopimelate epimerase family.</text>
</comment>